<evidence type="ECO:0000313" key="1">
    <source>
        <dbReference type="EMBL" id="AKJ01189.1"/>
    </source>
</evidence>
<protein>
    <submittedName>
        <fullName evidence="1">Uncharacterized protein</fullName>
    </submittedName>
</protein>
<name>A0AAC8Q4X4_9BACT</name>
<reference evidence="1 2" key="1">
    <citation type="submission" date="2015-05" db="EMBL/GenBank/DDBJ databases">
        <title>Genome assembly of Archangium gephyra DSM 2261.</title>
        <authorList>
            <person name="Sharma G."/>
            <person name="Subramanian S."/>
        </authorList>
    </citation>
    <scope>NUCLEOTIDE SEQUENCE [LARGE SCALE GENOMIC DNA]</scope>
    <source>
        <strain evidence="1 2">DSM 2261</strain>
    </source>
</reference>
<proteinExistence type="predicted"/>
<gene>
    <name evidence="1" type="ORF">AA314_02815</name>
</gene>
<sequence length="40" mass="4540">MNAPSPLGEGWGEGCADIVSIHAPWARGGPCEWVHWRWWH</sequence>
<dbReference type="AlphaFoldDB" id="A0AAC8Q4X4"/>
<dbReference type="EMBL" id="CP011509">
    <property type="protein sequence ID" value="AKJ01189.1"/>
    <property type="molecule type" value="Genomic_DNA"/>
</dbReference>
<dbReference type="KEGG" id="age:AA314_02815"/>
<organism evidence="1 2">
    <name type="scientific">Archangium gephyra</name>
    <dbReference type="NCBI Taxonomy" id="48"/>
    <lineage>
        <taxon>Bacteria</taxon>
        <taxon>Pseudomonadati</taxon>
        <taxon>Myxococcota</taxon>
        <taxon>Myxococcia</taxon>
        <taxon>Myxococcales</taxon>
        <taxon>Cystobacterineae</taxon>
        <taxon>Archangiaceae</taxon>
        <taxon>Archangium</taxon>
    </lineage>
</organism>
<accession>A0AAC8Q4X4</accession>
<evidence type="ECO:0000313" key="2">
    <source>
        <dbReference type="Proteomes" id="UP000035579"/>
    </source>
</evidence>
<dbReference type="Proteomes" id="UP000035579">
    <property type="component" value="Chromosome"/>
</dbReference>